<dbReference type="SUPFAM" id="SSF51735">
    <property type="entry name" value="NAD(P)-binding Rossmann-fold domains"/>
    <property type="match status" value="1"/>
</dbReference>
<dbReference type="EMBL" id="MT631502">
    <property type="protein sequence ID" value="QNO52154.1"/>
    <property type="molecule type" value="Genomic_DNA"/>
</dbReference>
<name>A0A7G9YVX0_9EURY</name>
<dbReference type="PANTHER" id="PTHR33303">
    <property type="entry name" value="CYTOPLASMIC PROTEIN-RELATED"/>
    <property type="match status" value="1"/>
</dbReference>
<reference evidence="2" key="1">
    <citation type="submission" date="2020-06" db="EMBL/GenBank/DDBJ databases">
        <title>Unique genomic features of the anaerobic methanotrophic archaea.</title>
        <authorList>
            <person name="Chadwick G.L."/>
            <person name="Skennerton C.T."/>
            <person name="Laso-Perez R."/>
            <person name="Leu A.O."/>
            <person name="Speth D.R."/>
            <person name="Yu H."/>
            <person name="Morgan-Lang C."/>
            <person name="Hatzenpichler R."/>
            <person name="Goudeau D."/>
            <person name="Malmstrom R."/>
            <person name="Brazelton W.J."/>
            <person name="Woyke T."/>
            <person name="Hallam S.J."/>
            <person name="Tyson G.W."/>
            <person name="Wegener G."/>
            <person name="Boetius A."/>
            <person name="Orphan V."/>
        </authorList>
    </citation>
    <scope>NUCLEOTIDE SEQUENCE</scope>
</reference>
<evidence type="ECO:0000259" key="1">
    <source>
        <dbReference type="Pfam" id="PF13380"/>
    </source>
</evidence>
<dbReference type="AlphaFoldDB" id="A0A7G9YVX0"/>
<dbReference type="PANTHER" id="PTHR33303:SF2">
    <property type="entry name" value="COA-BINDING DOMAIN-CONTAINING PROTEIN"/>
    <property type="match status" value="1"/>
</dbReference>
<dbReference type="InterPro" id="IPR036291">
    <property type="entry name" value="NAD(P)-bd_dom_sf"/>
</dbReference>
<organism evidence="2">
    <name type="scientific">Candidatus Methanophagaceae archaeon ANME-1 ERB6</name>
    <dbReference type="NCBI Taxonomy" id="2759912"/>
    <lineage>
        <taxon>Archaea</taxon>
        <taxon>Methanobacteriati</taxon>
        <taxon>Methanobacteriota</taxon>
        <taxon>Stenosarchaea group</taxon>
        <taxon>Methanomicrobia</taxon>
        <taxon>Candidatus Methanophagales</taxon>
        <taxon>Candidatus Methanophagaceae</taxon>
    </lineage>
</organism>
<evidence type="ECO:0000313" key="2">
    <source>
        <dbReference type="EMBL" id="QNO52154.1"/>
    </source>
</evidence>
<proteinExistence type="predicted"/>
<dbReference type="Gene3D" id="3.40.50.720">
    <property type="entry name" value="NAD(P)-binding Rossmann-like Domain"/>
    <property type="match status" value="1"/>
</dbReference>
<protein>
    <recommendedName>
        <fullName evidence="1">CoA-binding domain-containing protein</fullName>
    </recommendedName>
</protein>
<accession>A0A7G9YVX0</accession>
<sequence length="85" mass="9816">MNPSIDEVLGDRCYHSLSELPEKPDVVDTVVPPAVTEKIVKKCKELRIERVWMQPGSESEHAIRFCEENNIKVVHDVCVMVKRRE</sequence>
<dbReference type="InterPro" id="IPR003781">
    <property type="entry name" value="CoA-bd"/>
</dbReference>
<feature type="domain" description="CoA-binding" evidence="1">
    <location>
        <begin position="2"/>
        <end position="82"/>
    </location>
</feature>
<dbReference type="Pfam" id="PF13380">
    <property type="entry name" value="CoA_binding_2"/>
    <property type="match status" value="1"/>
</dbReference>
<gene>
    <name evidence="2" type="ORF">MDNCFBIC_00024</name>
</gene>